<proteinExistence type="predicted"/>
<dbReference type="GO" id="GO:0005524">
    <property type="term" value="F:ATP binding"/>
    <property type="evidence" value="ECO:0007669"/>
    <property type="project" value="InterPro"/>
</dbReference>
<organism evidence="5 6">
    <name type="scientific">Fusarium torreyae</name>
    <dbReference type="NCBI Taxonomy" id="1237075"/>
    <lineage>
        <taxon>Eukaryota</taxon>
        <taxon>Fungi</taxon>
        <taxon>Dikarya</taxon>
        <taxon>Ascomycota</taxon>
        <taxon>Pezizomycotina</taxon>
        <taxon>Sordariomycetes</taxon>
        <taxon>Hypocreomycetidae</taxon>
        <taxon>Hypocreales</taxon>
        <taxon>Nectriaceae</taxon>
        <taxon>Fusarium</taxon>
    </lineage>
</organism>
<dbReference type="OrthoDB" id="4986691at2759"/>
<evidence type="ECO:0000313" key="5">
    <source>
        <dbReference type="EMBL" id="KAJ4265989.1"/>
    </source>
</evidence>
<accession>A0A9W8S5U4</accession>
<keyword evidence="6" id="KW-1185">Reference proteome</keyword>
<name>A0A9W8S5U4_9HYPO</name>
<keyword evidence="1" id="KW-0547">Nucleotide-binding</keyword>
<dbReference type="AlphaFoldDB" id="A0A9W8S5U4"/>
<feature type="compositionally biased region" description="Basic and acidic residues" evidence="3">
    <location>
        <begin position="14"/>
        <end position="24"/>
    </location>
</feature>
<dbReference type="InterPro" id="IPR000330">
    <property type="entry name" value="SNF2_N"/>
</dbReference>
<dbReference type="Gene3D" id="3.40.50.300">
    <property type="entry name" value="P-loop containing nucleotide triphosphate hydrolases"/>
    <property type="match status" value="2"/>
</dbReference>
<dbReference type="SUPFAM" id="SSF52540">
    <property type="entry name" value="P-loop containing nucleoside triphosphate hydrolases"/>
    <property type="match status" value="2"/>
</dbReference>
<dbReference type="SMART" id="SM00487">
    <property type="entry name" value="DEXDc"/>
    <property type="match status" value="1"/>
</dbReference>
<reference evidence="5" key="1">
    <citation type="submission" date="2022-09" db="EMBL/GenBank/DDBJ databases">
        <title>Fusarium specimens isolated from Avocado Roots.</title>
        <authorList>
            <person name="Stajich J."/>
            <person name="Roper C."/>
            <person name="Heimlech-Rivalta G."/>
        </authorList>
    </citation>
    <scope>NUCLEOTIDE SEQUENCE</scope>
    <source>
        <strain evidence="5">CF00136</strain>
    </source>
</reference>
<sequence>MASFRGTKGSTSEHQLRHREQQKELRCPPVMDKDIPENADTLKPIEGLDAVEINTLLMESVTTPFPEQGIFKNLEILDLPELYPLCALSYEVQMDFLKFRHKQPDFDKILARSRETKHDITPWPELKLHPDQHLQSLKPHQVDDAASIVERAFDGWKHTFLSNETGMGKTRAYLAAIVLHQRELEKQAKAGVPGVKFLPSLILTSSSTLDQTAKEARAEFLHLNVFVFHGTPNKGVKVISVEELVGLLNRTISNSDKPENENIVVLSTYSTWSSRTKGTAAKNAHFELLVADDAHTINTIRGTHHRMLRTLQWRKLVWVPGLYQEQYDPYTNKTQFSEGITVGIFTEHYLSTNLSFIKLKDIYEESGRKSRLWMVHPNIFKAAGDDLGWGKKAVDLLVQPIFSVMQIRRTMYTKHTLPDGIKAYSAIDQFSSTVVVEECNFDCWQPYAATVELMGKEHSKVLFGQNSESDFFAAYGEVILNLSEHRKGVLTSFDWRNHEVLNPNNPILFGTVDEVKKISKLLKSPTVTQRENNDETAALPAVCGVERVDLLLENDYTCGLSLLFHLIEKTELIGPPVERATYTTWICGYSPVMTRALDLAWKYCKEGKERLLVYVDDAWIQCIVVGLFVMAGFKVGTVRASDTRRSKIIDKWNERSSSLEILVIDVDSMLDGVNIHTNCTKGLLLNWLIDPKRMLHVIGSLVRIGQQNPVMFHILKTKNTYYDNLERICCTKWAIQLSTEINLPEWMTGEVREICVFEWIKTSWHQSFNRYAWVVEHDVRGHDIEYHSSDMIRLGHVFSLAAKLIIGHPEDWEFWVDSMPVLVQACHRMMESFDTPGEIEGYLSRTPEELRDGFIGLFELAIGLADSDMKDEGIAERCKKIRGGVDARAKP</sequence>
<keyword evidence="2" id="KW-0067">ATP-binding</keyword>
<evidence type="ECO:0000256" key="3">
    <source>
        <dbReference type="SAM" id="MobiDB-lite"/>
    </source>
</evidence>
<dbReference type="InterPro" id="IPR027417">
    <property type="entry name" value="P-loop_NTPase"/>
</dbReference>
<feature type="domain" description="Helicase ATP-binding" evidence="4">
    <location>
        <begin position="133"/>
        <end position="336"/>
    </location>
</feature>
<protein>
    <recommendedName>
        <fullName evidence="4">Helicase ATP-binding domain-containing protein</fullName>
    </recommendedName>
</protein>
<dbReference type="Pfam" id="PF00176">
    <property type="entry name" value="SNF2-rel_dom"/>
    <property type="match status" value="1"/>
</dbReference>
<feature type="region of interest" description="Disordered" evidence="3">
    <location>
        <begin position="1"/>
        <end position="24"/>
    </location>
</feature>
<comment type="caution">
    <text evidence="5">The sequence shown here is derived from an EMBL/GenBank/DDBJ whole genome shotgun (WGS) entry which is preliminary data.</text>
</comment>
<dbReference type="InterPro" id="IPR014001">
    <property type="entry name" value="Helicase_ATP-bd"/>
</dbReference>
<dbReference type="Proteomes" id="UP001152049">
    <property type="component" value="Unassembled WGS sequence"/>
</dbReference>
<dbReference type="EMBL" id="JAOQAZ010000005">
    <property type="protein sequence ID" value="KAJ4265989.1"/>
    <property type="molecule type" value="Genomic_DNA"/>
</dbReference>
<evidence type="ECO:0000256" key="2">
    <source>
        <dbReference type="ARBA" id="ARBA00022840"/>
    </source>
</evidence>
<gene>
    <name evidence="5" type="ORF">NW762_003962</name>
</gene>
<evidence type="ECO:0000259" key="4">
    <source>
        <dbReference type="SMART" id="SM00487"/>
    </source>
</evidence>
<evidence type="ECO:0000313" key="6">
    <source>
        <dbReference type="Proteomes" id="UP001152049"/>
    </source>
</evidence>
<evidence type="ECO:0000256" key="1">
    <source>
        <dbReference type="ARBA" id="ARBA00022741"/>
    </source>
</evidence>